<dbReference type="SUPFAM" id="SSF55961">
    <property type="entry name" value="Bet v1-like"/>
    <property type="match status" value="1"/>
</dbReference>
<protein>
    <recommendedName>
        <fullName evidence="3">SRPBCC family protein</fullName>
    </recommendedName>
</protein>
<dbReference type="Gene3D" id="3.30.530.20">
    <property type="match status" value="1"/>
</dbReference>
<dbReference type="InterPro" id="IPR023393">
    <property type="entry name" value="START-like_dom_sf"/>
</dbReference>
<organism evidence="1">
    <name type="scientific">Rhodococcus hoagii (strain 103S)</name>
    <name type="common">Rhodococcus equi</name>
    <dbReference type="NCBI Taxonomy" id="685727"/>
    <lineage>
        <taxon>Bacteria</taxon>
        <taxon>Bacillati</taxon>
        <taxon>Actinomycetota</taxon>
        <taxon>Actinomycetes</taxon>
        <taxon>Mycobacteriales</taxon>
        <taxon>Nocardiaceae</taxon>
        <taxon>Prescottella</taxon>
    </lineage>
</organism>
<dbReference type="AlphaFoldDB" id="A0A3S5Y2P0"/>
<evidence type="ECO:0000313" key="1">
    <source>
        <dbReference type="EMBL" id="CBH46801.1"/>
    </source>
</evidence>
<reference evidence="1" key="1">
    <citation type="journal article" date="2010" name="PLoS Genet.">
        <title>The genome of a pathogenic rhodococcus: cooptive virulence underpinned by key gene acquisitions.</title>
        <authorList>
            <person name="Letek M."/>
            <person name="Gonzalez P."/>
            <person name="Macarthur I."/>
            <person name="Rodriguez H."/>
            <person name="Freeman T.C."/>
            <person name="Valero-Rello A."/>
            <person name="Blanco M."/>
            <person name="Buckley T."/>
            <person name="Cherevach I."/>
            <person name="Fahey R."/>
            <person name="Hapeshi A."/>
            <person name="Holdstock J."/>
            <person name="Leadon D."/>
            <person name="Navas J."/>
            <person name="Ocampo A."/>
            <person name="Quail M.A."/>
            <person name="Sanders M."/>
            <person name="Scortti M.M."/>
            <person name="Prescott J.F."/>
            <person name="Fogarty U."/>
            <person name="Meijer W.G."/>
            <person name="Parkhill J."/>
            <person name="Bentley S.D."/>
            <person name="Vazquez-Boland J.A."/>
        </authorList>
    </citation>
    <scope>NUCLEOTIDE SEQUENCE [LARGE SCALE GENOMIC DNA]</scope>
    <source>
        <strain evidence="1 2">103S</strain>
    </source>
</reference>
<evidence type="ECO:0008006" key="3">
    <source>
        <dbReference type="Google" id="ProtNLM"/>
    </source>
</evidence>
<sequence length="154" mass="17067">MRFMAKTLRTDESVVINRPLPEVFEYFTDPVHALEWGTNISEYKMLSGAPDQVGSVASLDARVAGAKVHATEEITAYEKNKRIGFASRESKIGYTRELDFDSDGDGATKVTFLQEGETGSGLFKFADAIVQKLYARDVRGNLENAREILENPNG</sequence>
<dbReference type="KEGG" id="req:REQ_06840"/>
<proteinExistence type="predicted"/>
<dbReference type="Proteomes" id="UP001154400">
    <property type="component" value="Chromosome"/>
</dbReference>
<evidence type="ECO:0000313" key="2">
    <source>
        <dbReference type="Proteomes" id="UP000006892"/>
    </source>
</evidence>
<dbReference type="InterPro" id="IPR019587">
    <property type="entry name" value="Polyketide_cyclase/dehydratase"/>
</dbReference>
<dbReference type="EMBL" id="FN563149">
    <property type="protein sequence ID" value="CBH46801.1"/>
    <property type="molecule type" value="Genomic_DNA"/>
</dbReference>
<dbReference type="Pfam" id="PF10604">
    <property type="entry name" value="Polyketide_cyc2"/>
    <property type="match status" value="1"/>
</dbReference>
<accession>A0A3S5Y2P0</accession>
<name>A0A3S5Y2P0_RHOH1</name>
<gene>
    <name evidence="1" type="ordered locus">REQ_06840</name>
</gene>